<dbReference type="InParanoid" id="W4KAI8"/>
<dbReference type="GeneID" id="20674190"/>
<name>W4KAI8_HETIT</name>
<feature type="compositionally biased region" description="Basic and acidic residues" evidence="1">
    <location>
        <begin position="173"/>
        <end position="187"/>
    </location>
</feature>
<gene>
    <name evidence="3" type="ORF">HETIRDRAFT_427250</name>
</gene>
<evidence type="ECO:0000256" key="1">
    <source>
        <dbReference type="SAM" id="MobiDB-lite"/>
    </source>
</evidence>
<feature type="chain" id="PRO_5013062441" evidence="2">
    <location>
        <begin position="16"/>
        <end position="198"/>
    </location>
</feature>
<dbReference type="Proteomes" id="UP000030671">
    <property type="component" value="Unassembled WGS sequence"/>
</dbReference>
<keyword evidence="4" id="KW-1185">Reference proteome</keyword>
<feature type="region of interest" description="Disordered" evidence="1">
    <location>
        <begin position="173"/>
        <end position="198"/>
    </location>
</feature>
<organism evidence="3 4">
    <name type="scientific">Heterobasidion irregulare (strain TC 32-1)</name>
    <dbReference type="NCBI Taxonomy" id="747525"/>
    <lineage>
        <taxon>Eukaryota</taxon>
        <taxon>Fungi</taxon>
        <taxon>Dikarya</taxon>
        <taxon>Basidiomycota</taxon>
        <taxon>Agaricomycotina</taxon>
        <taxon>Agaricomycetes</taxon>
        <taxon>Russulales</taxon>
        <taxon>Bondarzewiaceae</taxon>
        <taxon>Heterobasidion</taxon>
        <taxon>Heterobasidion annosum species complex</taxon>
    </lineage>
</organism>
<feature type="signal peptide" evidence="2">
    <location>
        <begin position="1"/>
        <end position="15"/>
    </location>
</feature>
<sequence length="198" mass="22329">MFSSLLLWFLKSLAALLLLVWSIGYYSFEPIGSQCQVATETFTTCFLVAPLEGPILKLRPPGQATEPIQCWICVISFPFLLCWRHLSTTPALCSPNPCHASTTSLQLPMHSPCQPVQMTRRGPESSEGTPTRLMTTTDCHLLSLHSLSSVSTKRTYEPIMALKRTWTAEETKRIKSEQEREGLRELRAWGTTHTTHKH</sequence>
<protein>
    <submittedName>
        <fullName evidence="3">Uncharacterized protein</fullName>
    </submittedName>
</protein>
<keyword evidence="2" id="KW-0732">Signal</keyword>
<dbReference type="EMBL" id="KI925458">
    <property type="protein sequence ID" value="ETW82101.1"/>
    <property type="molecule type" value="Genomic_DNA"/>
</dbReference>
<proteinExistence type="predicted"/>
<dbReference type="KEGG" id="hir:HETIRDRAFT_427250"/>
<accession>W4KAI8</accession>
<evidence type="ECO:0000313" key="3">
    <source>
        <dbReference type="EMBL" id="ETW82101.1"/>
    </source>
</evidence>
<evidence type="ECO:0000256" key="2">
    <source>
        <dbReference type="SAM" id="SignalP"/>
    </source>
</evidence>
<dbReference type="AlphaFoldDB" id="W4KAI8"/>
<evidence type="ECO:0000313" key="4">
    <source>
        <dbReference type="Proteomes" id="UP000030671"/>
    </source>
</evidence>
<dbReference type="RefSeq" id="XP_009546664.1">
    <property type="nucleotide sequence ID" value="XM_009548369.1"/>
</dbReference>
<dbReference type="HOGENOM" id="CLU_1378285_0_0_1"/>
<reference evidence="3 4" key="1">
    <citation type="journal article" date="2012" name="New Phytol.">
        <title>Insight into trade-off between wood decay and parasitism from the genome of a fungal forest pathogen.</title>
        <authorList>
            <person name="Olson A."/>
            <person name="Aerts A."/>
            <person name="Asiegbu F."/>
            <person name="Belbahri L."/>
            <person name="Bouzid O."/>
            <person name="Broberg A."/>
            <person name="Canback B."/>
            <person name="Coutinho P.M."/>
            <person name="Cullen D."/>
            <person name="Dalman K."/>
            <person name="Deflorio G."/>
            <person name="van Diepen L.T."/>
            <person name="Dunand C."/>
            <person name="Duplessis S."/>
            <person name="Durling M."/>
            <person name="Gonthier P."/>
            <person name="Grimwood J."/>
            <person name="Fossdal C.G."/>
            <person name="Hansson D."/>
            <person name="Henrissat B."/>
            <person name="Hietala A."/>
            <person name="Himmelstrand K."/>
            <person name="Hoffmeister D."/>
            <person name="Hogberg N."/>
            <person name="James T.Y."/>
            <person name="Karlsson M."/>
            <person name="Kohler A."/>
            <person name="Kues U."/>
            <person name="Lee Y.H."/>
            <person name="Lin Y.C."/>
            <person name="Lind M."/>
            <person name="Lindquist E."/>
            <person name="Lombard V."/>
            <person name="Lucas S."/>
            <person name="Lunden K."/>
            <person name="Morin E."/>
            <person name="Murat C."/>
            <person name="Park J."/>
            <person name="Raffaello T."/>
            <person name="Rouze P."/>
            <person name="Salamov A."/>
            <person name="Schmutz J."/>
            <person name="Solheim H."/>
            <person name="Stahlberg J."/>
            <person name="Velez H."/>
            <person name="de Vries R.P."/>
            <person name="Wiebenga A."/>
            <person name="Woodward S."/>
            <person name="Yakovlev I."/>
            <person name="Garbelotto M."/>
            <person name="Martin F."/>
            <person name="Grigoriev I.V."/>
            <person name="Stenlid J."/>
        </authorList>
    </citation>
    <scope>NUCLEOTIDE SEQUENCE [LARGE SCALE GENOMIC DNA]</scope>
    <source>
        <strain evidence="3 4">TC 32-1</strain>
    </source>
</reference>